<feature type="transmembrane region" description="Helical" evidence="1">
    <location>
        <begin position="333"/>
        <end position="355"/>
    </location>
</feature>
<dbReference type="Proteomes" id="UP001432322">
    <property type="component" value="Unassembled WGS sequence"/>
</dbReference>
<dbReference type="AlphaFoldDB" id="A0AAV5W706"/>
<keyword evidence="1" id="KW-0472">Membrane</keyword>
<feature type="transmembrane region" description="Helical" evidence="1">
    <location>
        <begin position="249"/>
        <end position="274"/>
    </location>
</feature>
<organism evidence="2 3">
    <name type="scientific">Pristionchus fissidentatus</name>
    <dbReference type="NCBI Taxonomy" id="1538716"/>
    <lineage>
        <taxon>Eukaryota</taxon>
        <taxon>Metazoa</taxon>
        <taxon>Ecdysozoa</taxon>
        <taxon>Nematoda</taxon>
        <taxon>Chromadorea</taxon>
        <taxon>Rhabditida</taxon>
        <taxon>Rhabditina</taxon>
        <taxon>Diplogasteromorpha</taxon>
        <taxon>Diplogasteroidea</taxon>
        <taxon>Neodiplogasteridae</taxon>
        <taxon>Pristionchus</taxon>
    </lineage>
</organism>
<feature type="non-terminal residue" evidence="2">
    <location>
        <position position="1"/>
    </location>
</feature>
<feature type="transmembrane region" description="Helical" evidence="1">
    <location>
        <begin position="280"/>
        <end position="304"/>
    </location>
</feature>
<feature type="transmembrane region" description="Helical" evidence="1">
    <location>
        <begin position="161"/>
        <end position="180"/>
    </location>
</feature>
<comment type="caution">
    <text evidence="2">The sequence shown here is derived from an EMBL/GenBank/DDBJ whole genome shotgun (WGS) entry which is preliminary data.</text>
</comment>
<evidence type="ECO:0000313" key="2">
    <source>
        <dbReference type="EMBL" id="GMT27961.1"/>
    </source>
</evidence>
<proteinExistence type="predicted"/>
<dbReference type="EMBL" id="BTSY01000005">
    <property type="protein sequence ID" value="GMT27961.1"/>
    <property type="molecule type" value="Genomic_DNA"/>
</dbReference>
<keyword evidence="1" id="KW-1133">Transmembrane helix</keyword>
<evidence type="ECO:0008006" key="4">
    <source>
        <dbReference type="Google" id="ProtNLM"/>
    </source>
</evidence>
<feature type="transmembrane region" description="Helical" evidence="1">
    <location>
        <begin position="125"/>
        <end position="149"/>
    </location>
</feature>
<name>A0AAV5W706_9BILA</name>
<accession>A0AAV5W706</accession>
<evidence type="ECO:0000313" key="3">
    <source>
        <dbReference type="Proteomes" id="UP001432322"/>
    </source>
</evidence>
<keyword evidence="1" id="KW-0812">Transmembrane</keyword>
<reference evidence="2" key="1">
    <citation type="submission" date="2023-10" db="EMBL/GenBank/DDBJ databases">
        <title>Genome assembly of Pristionchus species.</title>
        <authorList>
            <person name="Yoshida K."/>
            <person name="Sommer R.J."/>
        </authorList>
    </citation>
    <scope>NUCLEOTIDE SEQUENCE</scope>
    <source>
        <strain evidence="2">RS5133</strain>
    </source>
</reference>
<gene>
    <name evidence="2" type="ORF">PFISCL1PPCAC_19258</name>
</gene>
<evidence type="ECO:0000256" key="1">
    <source>
        <dbReference type="SAM" id="Phobius"/>
    </source>
</evidence>
<keyword evidence="3" id="KW-1185">Reference proteome</keyword>
<protein>
    <recommendedName>
        <fullName evidence="4">G protein-coupled receptor</fullName>
    </recommendedName>
</protein>
<sequence>TTSAVFFISRGRFRTRHMRGLRLDQKFASAESIRVFPSNPPIITNYHPQSLFQIALSIYSINCTPYPVGEDPTKLSHAYDMLAAYKSAFIPCFLFFKYRKIQKRHAIEASVDDKRRSFEEGKQKMILIDWISCALWVLEITIWLIGSILVFPAARFLATDAILHFNFRAIFLTLFIRNFLGSADRITVIIARTFLYGLDPLPFQVIVGGSMIYHMSQVGVTYTAISIERLISIVDSRYEHRTKSISSKILLITGIVLAYSISPTLTMIFFAANLNGIPSYFVYASYGLAGIANETAFQSSQIAYRISKKKLRNRHVLRLQLNQKFASTENIRAMHLFIPCVTNECLCFIILLAAYKSSFAPCFITYKYNKMRADHIKASHPNSRPSIINHIDTHFKDLQSSWK</sequence>